<feature type="compositionally biased region" description="Polar residues" evidence="1">
    <location>
        <begin position="486"/>
        <end position="502"/>
    </location>
</feature>
<feature type="region of interest" description="Disordered" evidence="1">
    <location>
        <begin position="1"/>
        <end position="52"/>
    </location>
</feature>
<evidence type="ECO:0000313" key="4">
    <source>
        <dbReference type="Proteomes" id="UP000663844"/>
    </source>
</evidence>
<evidence type="ECO:0000313" key="3">
    <source>
        <dbReference type="EMBL" id="CAF3666486.1"/>
    </source>
</evidence>
<dbReference type="Proteomes" id="UP000663845">
    <property type="component" value="Unassembled WGS sequence"/>
</dbReference>
<dbReference type="Proteomes" id="UP000663844">
    <property type="component" value="Unassembled WGS sequence"/>
</dbReference>
<organism evidence="3 4">
    <name type="scientific">Adineta steineri</name>
    <dbReference type="NCBI Taxonomy" id="433720"/>
    <lineage>
        <taxon>Eukaryota</taxon>
        <taxon>Metazoa</taxon>
        <taxon>Spiralia</taxon>
        <taxon>Gnathifera</taxon>
        <taxon>Rotifera</taxon>
        <taxon>Eurotatoria</taxon>
        <taxon>Bdelloidea</taxon>
        <taxon>Adinetida</taxon>
        <taxon>Adinetidae</taxon>
        <taxon>Adineta</taxon>
    </lineage>
</organism>
<feature type="compositionally biased region" description="Low complexity" evidence="1">
    <location>
        <begin position="352"/>
        <end position="370"/>
    </location>
</feature>
<name>A0A818S1P2_9BILA</name>
<feature type="region of interest" description="Disordered" evidence="1">
    <location>
        <begin position="182"/>
        <end position="206"/>
    </location>
</feature>
<dbReference type="AlphaFoldDB" id="A0A818S1P2"/>
<comment type="caution">
    <text evidence="3">The sequence shown here is derived from an EMBL/GenBank/DDBJ whole genome shotgun (WGS) entry which is preliminary data.</text>
</comment>
<proteinExistence type="predicted"/>
<gene>
    <name evidence="2" type="ORF">JYZ213_LOCUS13221</name>
    <name evidence="3" type="ORF">OXD698_LOCUS9943</name>
</gene>
<feature type="region of interest" description="Disordered" evidence="1">
    <location>
        <begin position="482"/>
        <end position="502"/>
    </location>
</feature>
<evidence type="ECO:0000313" key="2">
    <source>
        <dbReference type="EMBL" id="CAF0949681.1"/>
    </source>
</evidence>
<sequence>MPKEQYTTNSPDELLSNTSKDLPNNSLPARTGPYRPISAKRPRDPSQRKSVSFNDVPTIHEVPSHDVMRGSNGDAYRSWTYTDATLPTSATSSLSLYSPQTIIPPTPNNVSAQKLQANRLSSALYSTSSTLTTANRLTDWASRTRTTKSIPTTEETTITNENNASSNASVIVVQTPDEKINKDTTVKNNNQSTYSNPYLTYPQSTSTSSATLTATSASSSSIAPENTEEKRYSFRTPFIPETEYYRSLQFTNGILTNSTPNYSSILSSNNGQSNYNSNDSLTFANSRGSRIRSAITPGTMTQSSLRTSDTISITPFRAASSTYSANAATPSTRTILRPSTVAFQSAQPSVPPATTTTPINIINNPPTTPATTATNIINATNSTTNTIKPPTAQPRFASSAAAAAAAHSRFMLPPSRAFPSSTLASSAIKYSFGHSTIDPTTTNPIASQTAASKTAPNVYPRSRSANVLSMRRTVASPVVMLDGQSHGRNTTTSTDPNTNLYATRRSPNVRQTYGAYYMHHVLLPTTTN</sequence>
<feature type="region of interest" description="Disordered" evidence="1">
    <location>
        <begin position="344"/>
        <end position="370"/>
    </location>
</feature>
<feature type="compositionally biased region" description="Polar residues" evidence="1">
    <location>
        <begin position="186"/>
        <end position="203"/>
    </location>
</feature>
<dbReference type="EMBL" id="CAJOAZ010000515">
    <property type="protein sequence ID" value="CAF3666486.1"/>
    <property type="molecule type" value="Genomic_DNA"/>
</dbReference>
<feature type="compositionally biased region" description="Polar residues" evidence="1">
    <location>
        <begin position="1"/>
        <end position="28"/>
    </location>
</feature>
<accession>A0A818S1P2</accession>
<protein>
    <submittedName>
        <fullName evidence="3">Uncharacterized protein</fullName>
    </submittedName>
</protein>
<evidence type="ECO:0000256" key="1">
    <source>
        <dbReference type="SAM" id="MobiDB-lite"/>
    </source>
</evidence>
<feature type="compositionally biased region" description="Polar residues" evidence="1">
    <location>
        <begin position="435"/>
        <end position="455"/>
    </location>
</feature>
<feature type="region of interest" description="Disordered" evidence="1">
    <location>
        <begin position="435"/>
        <end position="458"/>
    </location>
</feature>
<reference evidence="3" key="1">
    <citation type="submission" date="2021-02" db="EMBL/GenBank/DDBJ databases">
        <authorList>
            <person name="Nowell W R."/>
        </authorList>
    </citation>
    <scope>NUCLEOTIDE SEQUENCE</scope>
</reference>
<dbReference type="EMBL" id="CAJNOG010000105">
    <property type="protein sequence ID" value="CAF0949681.1"/>
    <property type="molecule type" value="Genomic_DNA"/>
</dbReference>